<evidence type="ECO:0000256" key="4">
    <source>
        <dbReference type="ARBA" id="ARBA00022833"/>
    </source>
</evidence>
<dbReference type="Pfam" id="PF00413">
    <property type="entry name" value="Peptidase_M10"/>
    <property type="match status" value="1"/>
</dbReference>
<keyword evidence="2" id="KW-0479">Metal-binding</keyword>
<protein>
    <submittedName>
        <fullName evidence="7">Peptidase M10A and M12B matrixin and adamalysin</fullName>
    </submittedName>
</protein>
<evidence type="ECO:0000256" key="1">
    <source>
        <dbReference type="ARBA" id="ARBA00022670"/>
    </source>
</evidence>
<evidence type="ECO:0000259" key="6">
    <source>
        <dbReference type="Pfam" id="PF00413"/>
    </source>
</evidence>
<feature type="signal peptide" evidence="5">
    <location>
        <begin position="1"/>
        <end position="22"/>
    </location>
</feature>
<comment type="caution">
    <text evidence="7">The sequence shown here is derived from an EMBL/GenBank/DDBJ whole genome shotgun (WGS) entry which is preliminary data.</text>
</comment>
<dbReference type="EMBL" id="AZGK01000001">
    <property type="protein sequence ID" value="KRM47541.1"/>
    <property type="molecule type" value="Genomic_DNA"/>
</dbReference>
<dbReference type="GeneID" id="69801950"/>
<dbReference type="GO" id="GO:0004222">
    <property type="term" value="F:metalloendopeptidase activity"/>
    <property type="evidence" value="ECO:0007669"/>
    <property type="project" value="InterPro"/>
</dbReference>
<dbReference type="InterPro" id="IPR001818">
    <property type="entry name" value="Pept_M10_metallopeptidase"/>
</dbReference>
<dbReference type="PATRIC" id="fig|1423784.4.peg.11"/>
<keyword evidence="3" id="KW-0378">Hydrolase</keyword>
<feature type="domain" description="Peptidase M10 metallopeptidase" evidence="6">
    <location>
        <begin position="181"/>
        <end position="294"/>
    </location>
</feature>
<reference evidence="7 8" key="1">
    <citation type="journal article" date="2015" name="Genome Announc.">
        <title>Expanding the biotechnology potential of lactobacilli through comparative genomics of 213 strains and associated genera.</title>
        <authorList>
            <person name="Sun Z."/>
            <person name="Harris H.M."/>
            <person name="McCann A."/>
            <person name="Guo C."/>
            <person name="Argimon S."/>
            <person name="Zhang W."/>
            <person name="Yang X."/>
            <person name="Jeffery I.B."/>
            <person name="Cooney J.C."/>
            <person name="Kagawa T.F."/>
            <person name="Liu W."/>
            <person name="Song Y."/>
            <person name="Salvetti E."/>
            <person name="Wrobel A."/>
            <person name="Rasinkangas P."/>
            <person name="Parkhill J."/>
            <person name="Rea M.C."/>
            <person name="O'Sullivan O."/>
            <person name="Ritari J."/>
            <person name="Douillard F.P."/>
            <person name="Paul Ross R."/>
            <person name="Yang R."/>
            <person name="Briner A.E."/>
            <person name="Felis G.E."/>
            <person name="de Vos W.M."/>
            <person name="Barrangou R."/>
            <person name="Klaenhammer T.R."/>
            <person name="Caufield P.W."/>
            <person name="Cui Y."/>
            <person name="Zhang H."/>
            <person name="O'Toole P.W."/>
        </authorList>
    </citation>
    <scope>NUCLEOTIDE SEQUENCE [LARGE SCALE GENOMIC DNA]</scope>
    <source>
        <strain evidence="7 8">DSM 5707</strain>
    </source>
</reference>
<accession>A0A0R1YZQ1</accession>
<keyword evidence="4" id="KW-0862">Zinc</keyword>
<keyword evidence="5" id="KW-0732">Signal</keyword>
<dbReference type="Proteomes" id="UP000051957">
    <property type="component" value="Unassembled WGS sequence"/>
</dbReference>
<evidence type="ECO:0000256" key="2">
    <source>
        <dbReference type="ARBA" id="ARBA00022723"/>
    </source>
</evidence>
<evidence type="ECO:0000313" key="7">
    <source>
        <dbReference type="EMBL" id="KRM47541.1"/>
    </source>
</evidence>
<keyword evidence="1" id="KW-0645">Protease</keyword>
<sequence length="343" mass="38256">MKQLKERVLLLAAGMFTAGAIAINQANPVDAKTSAVKVVSVSSISKTTYQASKGYLYGDAQLTQKRYNLRNYGKLVFDASKRLTVKKPNGKQAIYYYVTNKSSKIKGYIWHGYLTKVQVPMSEKAIVKLIDQAPDMNPVESIRDLKPINYETHEAAFDLAYNVFHFSPASMFRDNQASIYVPDSELSQHVQAAMAKWNTALDTTVFTLGTKTNHTLTISFGNGVKEGWDGLYDGKAIYVDKAHYRDAQYPGAYMKPELAAKFTTDQYWDGVIAHELGHTLGLDHTGYQEDLMYAPNSMGNVIAKYIWKKPVAKSATGLDGTEMAAISERDLNRAKLAKILGYW</sequence>
<feature type="chain" id="PRO_5039036578" evidence="5">
    <location>
        <begin position="23"/>
        <end position="343"/>
    </location>
</feature>
<dbReference type="GO" id="GO:0008270">
    <property type="term" value="F:zinc ion binding"/>
    <property type="evidence" value="ECO:0007669"/>
    <property type="project" value="InterPro"/>
</dbReference>
<dbReference type="SUPFAM" id="SSF55486">
    <property type="entry name" value="Metalloproteases ('zincins'), catalytic domain"/>
    <property type="match status" value="1"/>
</dbReference>
<gene>
    <name evidence="7" type="ORF">FC51_GL000013</name>
</gene>
<organism evidence="7 8">
    <name type="scientific">Lentilactobacillus parabuchneri DSM 5707 = NBRC 107865</name>
    <dbReference type="NCBI Taxonomy" id="1423784"/>
    <lineage>
        <taxon>Bacteria</taxon>
        <taxon>Bacillati</taxon>
        <taxon>Bacillota</taxon>
        <taxon>Bacilli</taxon>
        <taxon>Lactobacillales</taxon>
        <taxon>Lactobacillaceae</taxon>
        <taxon>Lentilactobacillus</taxon>
    </lineage>
</organism>
<evidence type="ECO:0000313" key="8">
    <source>
        <dbReference type="Proteomes" id="UP000051957"/>
    </source>
</evidence>
<proteinExistence type="predicted"/>
<name>A0A0R1YZQ1_9LACO</name>
<evidence type="ECO:0000256" key="5">
    <source>
        <dbReference type="SAM" id="SignalP"/>
    </source>
</evidence>
<dbReference type="GO" id="GO:0031012">
    <property type="term" value="C:extracellular matrix"/>
    <property type="evidence" value="ECO:0007669"/>
    <property type="project" value="InterPro"/>
</dbReference>
<dbReference type="Gene3D" id="3.40.390.10">
    <property type="entry name" value="Collagenase (Catalytic Domain)"/>
    <property type="match status" value="1"/>
</dbReference>
<evidence type="ECO:0000256" key="3">
    <source>
        <dbReference type="ARBA" id="ARBA00022801"/>
    </source>
</evidence>
<dbReference type="GO" id="GO:0006508">
    <property type="term" value="P:proteolysis"/>
    <property type="evidence" value="ECO:0007669"/>
    <property type="project" value="UniProtKB-KW"/>
</dbReference>
<dbReference type="InterPro" id="IPR024079">
    <property type="entry name" value="MetalloPept_cat_dom_sf"/>
</dbReference>
<dbReference type="RefSeq" id="WP_057910103.1">
    <property type="nucleotide sequence ID" value="NZ_AZGK01000001.1"/>
</dbReference>
<dbReference type="AlphaFoldDB" id="A0A0R1YZQ1"/>